<evidence type="ECO:0000256" key="1">
    <source>
        <dbReference type="SAM" id="Phobius"/>
    </source>
</evidence>
<name>A0ABW2K951_9ACTN</name>
<keyword evidence="1" id="KW-1133">Transmembrane helix</keyword>
<organism evidence="3 4">
    <name type="scientific">Marinactinospora rubrisoli</name>
    <dbReference type="NCBI Taxonomy" id="2715399"/>
    <lineage>
        <taxon>Bacteria</taxon>
        <taxon>Bacillati</taxon>
        <taxon>Actinomycetota</taxon>
        <taxon>Actinomycetes</taxon>
        <taxon>Streptosporangiales</taxon>
        <taxon>Nocardiopsidaceae</taxon>
        <taxon>Marinactinospora</taxon>
    </lineage>
</organism>
<keyword evidence="1" id="KW-0812">Transmembrane</keyword>
<dbReference type="EMBL" id="JBHTBH010000001">
    <property type="protein sequence ID" value="MFC7326553.1"/>
    <property type="molecule type" value="Genomic_DNA"/>
</dbReference>
<dbReference type="Proteomes" id="UP001596540">
    <property type="component" value="Unassembled WGS sequence"/>
</dbReference>
<sequence>MSFTGHGAYAAVRRPGPRRRRRPAVAVVAVLLAGGGLAGALALVPTGTEQRSDDVAGVTRLTVRNPTGGAVEVRADSGAEAVTLLRSLRSGLAASPMETVHQEGGTLSVAAECTGPLPGPCSVDYTITVPEDITVVAESTSGAVDVLGVRGAVTVRGTSGAVGLSDVTGDVDVATTTGTVHASGRGDALAAESSTGDLDLSGFTAATAEATTSTGAIRMGAVQQADVSATTGAVELTAPGGFERVAVETTTGSVDVTVSAAFRELAVTTTTGAVDLRVPDAAYRVTGASTTGDRAVDVATAADARAVISVDTTTGSVAIRPE</sequence>
<evidence type="ECO:0000259" key="2">
    <source>
        <dbReference type="Pfam" id="PF13349"/>
    </source>
</evidence>
<keyword evidence="4" id="KW-1185">Reference proteome</keyword>
<feature type="transmembrane region" description="Helical" evidence="1">
    <location>
        <begin position="23"/>
        <end position="44"/>
    </location>
</feature>
<comment type="caution">
    <text evidence="3">The sequence shown here is derived from an EMBL/GenBank/DDBJ whole genome shotgun (WGS) entry which is preliminary data.</text>
</comment>
<dbReference type="Pfam" id="PF13349">
    <property type="entry name" value="DUF4097"/>
    <property type="match status" value="1"/>
</dbReference>
<dbReference type="InterPro" id="IPR025164">
    <property type="entry name" value="Toastrack_DUF4097"/>
</dbReference>
<gene>
    <name evidence="3" type="ORF">ACFQRF_02260</name>
</gene>
<reference evidence="4" key="1">
    <citation type="journal article" date="2019" name="Int. J. Syst. Evol. Microbiol.">
        <title>The Global Catalogue of Microorganisms (GCM) 10K type strain sequencing project: providing services to taxonomists for standard genome sequencing and annotation.</title>
        <authorList>
            <consortium name="The Broad Institute Genomics Platform"/>
            <consortium name="The Broad Institute Genome Sequencing Center for Infectious Disease"/>
            <person name="Wu L."/>
            <person name="Ma J."/>
        </authorList>
    </citation>
    <scope>NUCLEOTIDE SEQUENCE [LARGE SCALE GENOMIC DNA]</scope>
    <source>
        <strain evidence="4">CGMCC 4.7382</strain>
    </source>
</reference>
<accession>A0ABW2K951</accession>
<evidence type="ECO:0000313" key="3">
    <source>
        <dbReference type="EMBL" id="MFC7326553.1"/>
    </source>
</evidence>
<evidence type="ECO:0000313" key="4">
    <source>
        <dbReference type="Proteomes" id="UP001596540"/>
    </source>
</evidence>
<dbReference type="RefSeq" id="WP_379868353.1">
    <property type="nucleotide sequence ID" value="NZ_JBHTBH010000001.1"/>
</dbReference>
<proteinExistence type="predicted"/>
<protein>
    <submittedName>
        <fullName evidence="3">DUF4097 family beta strand repeat-containing protein</fullName>
    </submittedName>
</protein>
<feature type="domain" description="DUF4097" evidence="2">
    <location>
        <begin position="126"/>
        <end position="319"/>
    </location>
</feature>
<keyword evidence="1" id="KW-0472">Membrane</keyword>